<dbReference type="PROSITE" id="PS50110">
    <property type="entry name" value="RESPONSE_REGULATORY"/>
    <property type="match status" value="1"/>
</dbReference>
<dbReference type="EMBL" id="VJSY01000034">
    <property type="protein sequence ID" value="MDR8755867.1"/>
    <property type="molecule type" value="Genomic_DNA"/>
</dbReference>
<dbReference type="InterPro" id="IPR001789">
    <property type="entry name" value="Sig_transdc_resp-reg_receiver"/>
</dbReference>
<comment type="caution">
    <text evidence="4">Lacks conserved residue(s) required for the propagation of feature annotation.</text>
</comment>
<evidence type="ECO:0000256" key="2">
    <source>
        <dbReference type="ARBA" id="ARBA00023012"/>
    </source>
</evidence>
<evidence type="ECO:0000313" key="8">
    <source>
        <dbReference type="EMBL" id="MDR8755867.1"/>
    </source>
</evidence>
<feature type="domain" description="Response regulatory" evidence="6">
    <location>
        <begin position="4"/>
        <end position="118"/>
    </location>
</feature>
<keyword evidence="1" id="KW-0597">Phosphoprotein</keyword>
<dbReference type="PANTHER" id="PTHR48111:SF40">
    <property type="entry name" value="PHOSPHATE REGULON TRANSCRIPTIONAL REGULATORY PROTEIN PHOB"/>
    <property type="match status" value="1"/>
</dbReference>
<sequence>MLMRIALIDPEARHAALLNRLLFAGGHVCHLFPSSAAFFDWLAAETCDMLITGGWAGDHPAEEVIPRAQAILPGLPAIAVMQGPRESEIVSCLHAGADDCIVRPVSGPELLARVNALSRRAGVRRPPDRLRDTYEGYAFDAARCLVRFDNEIIALTPKEFRFARLLLANLSRPVSRAHILETVWGRHRDMKSRTLDTHASRLRSKLRLLPERGYRLLPLYGYGYQLDRVPIEPPNCRPRIGDARYAGSEEIAETL</sequence>
<dbReference type="SMART" id="SM00862">
    <property type="entry name" value="Trans_reg_C"/>
    <property type="match status" value="1"/>
</dbReference>
<dbReference type="GO" id="GO:0000976">
    <property type="term" value="F:transcription cis-regulatory region binding"/>
    <property type="evidence" value="ECO:0007669"/>
    <property type="project" value="TreeGrafter"/>
</dbReference>
<dbReference type="PROSITE" id="PS51755">
    <property type="entry name" value="OMPR_PHOB"/>
    <property type="match status" value="1"/>
</dbReference>
<proteinExistence type="predicted"/>
<reference evidence="9 10" key="2">
    <citation type="submission" date="2019-09" db="EMBL/GenBank/DDBJ databases">
        <authorList>
            <person name="Depoorter E."/>
        </authorList>
    </citation>
    <scope>NUCLEOTIDE SEQUENCE [LARGE SCALE GENOMIC DNA]</scope>
    <source>
        <strain evidence="9">LMG 26883</strain>
    </source>
</reference>
<dbReference type="InterPro" id="IPR016032">
    <property type="entry name" value="Sig_transdc_resp-reg_C-effctor"/>
</dbReference>
<dbReference type="CDD" id="cd00383">
    <property type="entry name" value="trans_reg_C"/>
    <property type="match status" value="1"/>
</dbReference>
<keyword evidence="2" id="KW-0902">Two-component regulatory system</keyword>
<keyword evidence="11" id="KW-1185">Reference proteome</keyword>
<evidence type="ECO:0000256" key="5">
    <source>
        <dbReference type="PROSITE-ProRule" id="PRU01091"/>
    </source>
</evidence>
<evidence type="ECO:0000259" key="7">
    <source>
        <dbReference type="PROSITE" id="PS51755"/>
    </source>
</evidence>
<evidence type="ECO:0000259" key="6">
    <source>
        <dbReference type="PROSITE" id="PS50110"/>
    </source>
</evidence>
<dbReference type="Pfam" id="PF00486">
    <property type="entry name" value="Trans_reg_C"/>
    <property type="match status" value="1"/>
</dbReference>
<reference evidence="8 11" key="1">
    <citation type="submission" date="2019-06" db="EMBL/GenBank/DDBJ databases">
        <title>Evolution of Burkholderia multivorans in the lungs of Cystic Fibrosis patients.</title>
        <authorList>
            <person name="Moreira L.M."/>
        </authorList>
    </citation>
    <scope>NUCLEOTIDE SEQUENCE [LARGE SCALE GENOMIC DNA]</scope>
    <source>
        <strain evidence="8 11">VC13239</strain>
    </source>
</reference>
<dbReference type="EMBL" id="CABVPP010000051">
    <property type="protein sequence ID" value="VWC07191.1"/>
    <property type="molecule type" value="Genomic_DNA"/>
</dbReference>
<evidence type="ECO:0000256" key="1">
    <source>
        <dbReference type="ARBA" id="ARBA00022553"/>
    </source>
</evidence>
<dbReference type="Gene3D" id="3.40.50.2300">
    <property type="match status" value="1"/>
</dbReference>
<evidence type="ECO:0000256" key="3">
    <source>
        <dbReference type="ARBA" id="ARBA00023125"/>
    </source>
</evidence>
<organism evidence="9 10">
    <name type="scientific">Burkholderia pseudomultivorans</name>
    <dbReference type="NCBI Taxonomy" id="1207504"/>
    <lineage>
        <taxon>Bacteria</taxon>
        <taxon>Pseudomonadati</taxon>
        <taxon>Pseudomonadota</taxon>
        <taxon>Betaproteobacteria</taxon>
        <taxon>Burkholderiales</taxon>
        <taxon>Burkholderiaceae</taxon>
        <taxon>Burkholderia</taxon>
        <taxon>Burkholderia cepacia complex</taxon>
    </lineage>
</organism>
<dbReference type="GO" id="GO:0032993">
    <property type="term" value="C:protein-DNA complex"/>
    <property type="evidence" value="ECO:0007669"/>
    <property type="project" value="TreeGrafter"/>
</dbReference>
<protein>
    <submittedName>
        <fullName evidence="8">Sensory transduction protein regX3</fullName>
    </submittedName>
    <submittedName>
        <fullName evidence="9">Two-component system response regulator</fullName>
    </submittedName>
</protein>
<gene>
    <name evidence="8" type="primary">regX3_4</name>
    <name evidence="9" type="ORF">BPS26883_05191</name>
    <name evidence="8" type="ORF">FEQ00_04299</name>
</gene>
<dbReference type="Proteomes" id="UP001248067">
    <property type="component" value="Unassembled WGS sequence"/>
</dbReference>
<dbReference type="InterPro" id="IPR001867">
    <property type="entry name" value="OmpR/PhoB-type_DNA-bd"/>
</dbReference>
<evidence type="ECO:0000256" key="4">
    <source>
        <dbReference type="PROSITE-ProRule" id="PRU00169"/>
    </source>
</evidence>
<dbReference type="GO" id="GO:0000156">
    <property type="term" value="F:phosphorelay response regulator activity"/>
    <property type="evidence" value="ECO:0007669"/>
    <property type="project" value="TreeGrafter"/>
</dbReference>
<dbReference type="InterPro" id="IPR011006">
    <property type="entry name" value="CheY-like_superfamily"/>
</dbReference>
<accession>A0A6P2PG88</accession>
<evidence type="ECO:0000313" key="9">
    <source>
        <dbReference type="EMBL" id="VWC07191.1"/>
    </source>
</evidence>
<dbReference type="GO" id="GO:0006355">
    <property type="term" value="P:regulation of DNA-templated transcription"/>
    <property type="evidence" value="ECO:0007669"/>
    <property type="project" value="InterPro"/>
</dbReference>
<dbReference type="InterPro" id="IPR036388">
    <property type="entry name" value="WH-like_DNA-bd_sf"/>
</dbReference>
<dbReference type="Proteomes" id="UP000494162">
    <property type="component" value="Unassembled WGS sequence"/>
</dbReference>
<feature type="DNA-binding region" description="OmpR/PhoB-type" evidence="5">
    <location>
        <begin position="128"/>
        <end position="228"/>
    </location>
</feature>
<dbReference type="GO" id="GO:0005829">
    <property type="term" value="C:cytosol"/>
    <property type="evidence" value="ECO:0007669"/>
    <property type="project" value="TreeGrafter"/>
</dbReference>
<dbReference type="SUPFAM" id="SSF46894">
    <property type="entry name" value="C-terminal effector domain of the bipartite response regulators"/>
    <property type="match status" value="1"/>
</dbReference>
<name>A0A6P2PG88_9BURK</name>
<feature type="domain" description="OmpR/PhoB-type" evidence="7">
    <location>
        <begin position="128"/>
        <end position="228"/>
    </location>
</feature>
<dbReference type="InterPro" id="IPR039420">
    <property type="entry name" value="WalR-like"/>
</dbReference>
<dbReference type="Gene3D" id="1.10.10.10">
    <property type="entry name" value="Winged helix-like DNA-binding domain superfamily/Winged helix DNA-binding domain"/>
    <property type="match status" value="1"/>
</dbReference>
<keyword evidence="3 5" id="KW-0238">DNA-binding</keyword>
<evidence type="ECO:0000313" key="10">
    <source>
        <dbReference type="Proteomes" id="UP000494162"/>
    </source>
</evidence>
<dbReference type="SUPFAM" id="SSF52172">
    <property type="entry name" value="CheY-like"/>
    <property type="match status" value="1"/>
</dbReference>
<dbReference type="PANTHER" id="PTHR48111">
    <property type="entry name" value="REGULATOR OF RPOS"/>
    <property type="match status" value="1"/>
</dbReference>
<dbReference type="AlphaFoldDB" id="A0A6P2PG88"/>
<evidence type="ECO:0000313" key="11">
    <source>
        <dbReference type="Proteomes" id="UP001248067"/>
    </source>
</evidence>